<reference evidence="2" key="1">
    <citation type="submission" date="2022-08" db="UniProtKB">
        <authorList>
            <consortium name="EnsemblMetazoa"/>
        </authorList>
    </citation>
    <scope>IDENTIFICATION</scope>
    <source>
        <strain evidence="2">05x7-T-G4-1.051#20</strain>
    </source>
</reference>
<keyword evidence="1" id="KW-0732">Signal</keyword>
<feature type="chain" id="PRO_5036451767" evidence="1">
    <location>
        <begin position="20"/>
        <end position="110"/>
    </location>
</feature>
<evidence type="ECO:0000256" key="1">
    <source>
        <dbReference type="SAM" id="SignalP"/>
    </source>
</evidence>
<dbReference type="EnsemblMetazoa" id="G34976.2">
    <property type="protein sequence ID" value="G34976.2:cds"/>
    <property type="gene ID" value="G34976"/>
</dbReference>
<dbReference type="Proteomes" id="UP000005408">
    <property type="component" value="Unassembled WGS sequence"/>
</dbReference>
<feature type="signal peptide" evidence="1">
    <location>
        <begin position="1"/>
        <end position="19"/>
    </location>
</feature>
<keyword evidence="3" id="KW-1185">Reference proteome</keyword>
<evidence type="ECO:0000313" key="3">
    <source>
        <dbReference type="Proteomes" id="UP000005408"/>
    </source>
</evidence>
<sequence length="110" mass="12761">MNSHVVLFLVLMVSTYVTSHFHSRGQEPVDDRNLMLNMMKRNMLARGRPRPASRARLTTNQVYPGMGFGNMQTRPNRDMSRMMLPFMMGGGDAFDAMEDMMPMMMMNRMF</sequence>
<name>A0A8W8MTC4_MAGGI</name>
<dbReference type="AlphaFoldDB" id="A0A8W8MTC4"/>
<evidence type="ECO:0000313" key="2">
    <source>
        <dbReference type="EnsemblMetazoa" id="G34976.2:cds"/>
    </source>
</evidence>
<proteinExistence type="predicted"/>
<accession>A0A8W8MTC4</accession>
<organism evidence="2 3">
    <name type="scientific">Magallana gigas</name>
    <name type="common">Pacific oyster</name>
    <name type="synonym">Crassostrea gigas</name>
    <dbReference type="NCBI Taxonomy" id="29159"/>
    <lineage>
        <taxon>Eukaryota</taxon>
        <taxon>Metazoa</taxon>
        <taxon>Spiralia</taxon>
        <taxon>Lophotrochozoa</taxon>
        <taxon>Mollusca</taxon>
        <taxon>Bivalvia</taxon>
        <taxon>Autobranchia</taxon>
        <taxon>Pteriomorphia</taxon>
        <taxon>Ostreida</taxon>
        <taxon>Ostreoidea</taxon>
        <taxon>Ostreidae</taxon>
        <taxon>Magallana</taxon>
    </lineage>
</organism>
<protein>
    <submittedName>
        <fullName evidence="2">Uncharacterized protein</fullName>
    </submittedName>
</protein>